<dbReference type="AlphaFoldDB" id="A0A6J6S1N6"/>
<organism evidence="2">
    <name type="scientific">freshwater metagenome</name>
    <dbReference type="NCBI Taxonomy" id="449393"/>
    <lineage>
        <taxon>unclassified sequences</taxon>
        <taxon>metagenomes</taxon>
        <taxon>ecological metagenomes</taxon>
    </lineage>
</organism>
<dbReference type="Pfam" id="PF18726">
    <property type="entry name" value="HEPN_SAV_6107"/>
    <property type="match status" value="1"/>
</dbReference>
<name>A0A6J6S1N6_9ZZZZ</name>
<evidence type="ECO:0000313" key="2">
    <source>
        <dbReference type="EMBL" id="CAB4728870.1"/>
    </source>
</evidence>
<proteinExistence type="predicted"/>
<sequence length="161" mass="16960">MTTLTSTIAPMSPAWAGNATAPVSAPLPAAVRDLVASARRSLTEAVIASTPCERYAAAHLAALRAAAAVLAARSRPSGKRRRQVRSVWVVLPEVAFEFTEWAAFFATSARKRSAAEAGVPCVTPREADDLVRDADAFLARVTGTLGLPHQTMLIAGLRHTG</sequence>
<feature type="domain" description="SAV-6107-like HEPN" evidence="1">
    <location>
        <begin position="46"/>
        <end position="141"/>
    </location>
</feature>
<dbReference type="EMBL" id="CAEZYW010000004">
    <property type="protein sequence ID" value="CAB4728870.1"/>
    <property type="molecule type" value="Genomic_DNA"/>
</dbReference>
<dbReference type="InterPro" id="IPR040891">
    <property type="entry name" value="HEPN_SAV_6107"/>
</dbReference>
<accession>A0A6J6S1N6</accession>
<evidence type="ECO:0000259" key="1">
    <source>
        <dbReference type="Pfam" id="PF18726"/>
    </source>
</evidence>
<reference evidence="2" key="1">
    <citation type="submission" date="2020-05" db="EMBL/GenBank/DDBJ databases">
        <authorList>
            <person name="Chiriac C."/>
            <person name="Salcher M."/>
            <person name="Ghai R."/>
            <person name="Kavagutti S V."/>
        </authorList>
    </citation>
    <scope>NUCLEOTIDE SEQUENCE</scope>
</reference>
<protein>
    <submittedName>
        <fullName evidence="2">Unannotated protein</fullName>
    </submittedName>
</protein>
<gene>
    <name evidence="2" type="ORF">UFOPK2786_00050</name>
</gene>